<keyword evidence="6" id="KW-0812">Transmembrane</keyword>
<dbReference type="Pfam" id="PF00672">
    <property type="entry name" value="HAMP"/>
    <property type="match status" value="1"/>
</dbReference>
<accession>A0A7Y0AU56</accession>
<dbReference type="AlphaFoldDB" id="A0A7Y0AU56"/>
<dbReference type="PANTHER" id="PTHR43531:SF11">
    <property type="entry name" value="METHYL-ACCEPTING CHEMOTAXIS PROTEIN 3"/>
    <property type="match status" value="1"/>
</dbReference>
<evidence type="ECO:0000256" key="1">
    <source>
        <dbReference type="ARBA" id="ARBA00004370"/>
    </source>
</evidence>
<dbReference type="PROSITE" id="PS50111">
    <property type="entry name" value="CHEMOTAXIS_TRANSDUC_2"/>
    <property type="match status" value="1"/>
</dbReference>
<comment type="similarity">
    <text evidence="3">Belongs to the methyl-accepting chemotaxis (MCP) protein family.</text>
</comment>
<dbReference type="PROSITE" id="PS50885">
    <property type="entry name" value="HAMP"/>
    <property type="match status" value="2"/>
</dbReference>
<dbReference type="Gene3D" id="1.10.8.500">
    <property type="entry name" value="HAMP domain in histidine kinase"/>
    <property type="match status" value="1"/>
</dbReference>
<dbReference type="Pfam" id="PF00015">
    <property type="entry name" value="MCPsignal"/>
    <property type="match status" value="1"/>
</dbReference>
<dbReference type="SUPFAM" id="SSF58104">
    <property type="entry name" value="Methyl-accepting chemotaxis protein (MCP) signaling domain"/>
    <property type="match status" value="1"/>
</dbReference>
<name>A0A7Y0AU56_9HYPH</name>
<keyword evidence="6" id="KW-1133">Transmembrane helix</keyword>
<evidence type="ECO:0000256" key="3">
    <source>
        <dbReference type="ARBA" id="ARBA00029447"/>
    </source>
</evidence>
<feature type="domain" description="HAMP" evidence="8">
    <location>
        <begin position="292"/>
        <end position="344"/>
    </location>
</feature>
<evidence type="ECO:0000256" key="2">
    <source>
        <dbReference type="ARBA" id="ARBA00022500"/>
    </source>
</evidence>
<dbReference type="InterPro" id="IPR003660">
    <property type="entry name" value="HAMP_dom"/>
</dbReference>
<keyword evidence="4" id="KW-0807">Transducer</keyword>
<keyword evidence="10" id="KW-1185">Reference proteome</keyword>
<dbReference type="FunFam" id="1.10.287.950:FF:000001">
    <property type="entry name" value="Methyl-accepting chemotaxis sensory transducer"/>
    <property type="match status" value="1"/>
</dbReference>
<dbReference type="GO" id="GO:0004888">
    <property type="term" value="F:transmembrane signaling receptor activity"/>
    <property type="evidence" value="ECO:0007669"/>
    <property type="project" value="InterPro"/>
</dbReference>
<protein>
    <submittedName>
        <fullName evidence="9">Methyl-accepting chemotaxis protein</fullName>
    </submittedName>
</protein>
<dbReference type="Proteomes" id="UP000541470">
    <property type="component" value="Unassembled WGS sequence"/>
</dbReference>
<dbReference type="CDD" id="cd11386">
    <property type="entry name" value="MCP_signal"/>
    <property type="match status" value="1"/>
</dbReference>
<evidence type="ECO:0000259" key="7">
    <source>
        <dbReference type="PROSITE" id="PS50111"/>
    </source>
</evidence>
<dbReference type="PRINTS" id="PR00260">
    <property type="entry name" value="CHEMTRNSDUCR"/>
</dbReference>
<dbReference type="GO" id="GO:0006935">
    <property type="term" value="P:chemotaxis"/>
    <property type="evidence" value="ECO:0007669"/>
    <property type="project" value="UniProtKB-KW"/>
</dbReference>
<evidence type="ECO:0000259" key="8">
    <source>
        <dbReference type="PROSITE" id="PS50885"/>
    </source>
</evidence>
<feature type="domain" description="Methyl-accepting transducer" evidence="7">
    <location>
        <begin position="349"/>
        <end position="578"/>
    </location>
</feature>
<dbReference type="CDD" id="cd06225">
    <property type="entry name" value="HAMP"/>
    <property type="match status" value="1"/>
</dbReference>
<dbReference type="InterPro" id="IPR051310">
    <property type="entry name" value="MCP_chemotaxis"/>
</dbReference>
<comment type="subcellular location">
    <subcellularLocation>
        <location evidence="1">Membrane</location>
    </subcellularLocation>
</comment>
<dbReference type="PANTHER" id="PTHR43531">
    <property type="entry name" value="PROTEIN ICFG"/>
    <property type="match status" value="1"/>
</dbReference>
<dbReference type="GO" id="GO:0007165">
    <property type="term" value="P:signal transduction"/>
    <property type="evidence" value="ECO:0007669"/>
    <property type="project" value="UniProtKB-KW"/>
</dbReference>
<evidence type="ECO:0000256" key="6">
    <source>
        <dbReference type="SAM" id="Phobius"/>
    </source>
</evidence>
<dbReference type="RefSeq" id="WP_169587807.1">
    <property type="nucleotide sequence ID" value="NZ_JABBGK010000001.1"/>
</dbReference>
<dbReference type="GO" id="GO:0016020">
    <property type="term" value="C:membrane"/>
    <property type="evidence" value="ECO:0007669"/>
    <property type="project" value="UniProtKB-SubCell"/>
</dbReference>
<feature type="coiled-coil region" evidence="5">
    <location>
        <begin position="260"/>
        <end position="287"/>
    </location>
</feature>
<gene>
    <name evidence="9" type="ORF">HHL25_04885</name>
</gene>
<dbReference type="EMBL" id="JABBGK010000001">
    <property type="protein sequence ID" value="NML73460.1"/>
    <property type="molecule type" value="Genomic_DNA"/>
</dbReference>
<feature type="domain" description="HAMP" evidence="8">
    <location>
        <begin position="211"/>
        <end position="264"/>
    </location>
</feature>
<feature type="transmembrane region" description="Helical" evidence="6">
    <location>
        <begin position="9"/>
        <end position="31"/>
    </location>
</feature>
<evidence type="ECO:0000313" key="9">
    <source>
        <dbReference type="EMBL" id="NML73460.1"/>
    </source>
</evidence>
<dbReference type="InterPro" id="IPR004090">
    <property type="entry name" value="Chemotax_Me-accpt_rcpt"/>
</dbReference>
<dbReference type="Gene3D" id="1.10.287.950">
    <property type="entry name" value="Methyl-accepting chemotaxis protein"/>
    <property type="match status" value="1"/>
</dbReference>
<evidence type="ECO:0000256" key="5">
    <source>
        <dbReference type="SAM" id="Coils"/>
    </source>
</evidence>
<dbReference type="SMART" id="SM00304">
    <property type="entry name" value="HAMP"/>
    <property type="match status" value="2"/>
</dbReference>
<organism evidence="9 10">
    <name type="scientific">Rhizobium terricola</name>
    <dbReference type="NCBI Taxonomy" id="2728849"/>
    <lineage>
        <taxon>Bacteria</taxon>
        <taxon>Pseudomonadati</taxon>
        <taxon>Pseudomonadota</taxon>
        <taxon>Alphaproteobacteria</taxon>
        <taxon>Hyphomicrobiales</taxon>
        <taxon>Rhizobiaceae</taxon>
        <taxon>Rhizobium/Agrobacterium group</taxon>
        <taxon>Rhizobium</taxon>
    </lineage>
</organism>
<keyword evidence="2" id="KW-0145">Chemotaxis</keyword>
<feature type="coiled-coil region" evidence="5">
    <location>
        <begin position="368"/>
        <end position="398"/>
    </location>
</feature>
<evidence type="ECO:0000313" key="10">
    <source>
        <dbReference type="Proteomes" id="UP000541470"/>
    </source>
</evidence>
<evidence type="ECO:0000256" key="4">
    <source>
        <dbReference type="PROSITE-ProRule" id="PRU00284"/>
    </source>
</evidence>
<dbReference type="SUPFAM" id="SSF158472">
    <property type="entry name" value="HAMP domain-like"/>
    <property type="match status" value="1"/>
</dbReference>
<comment type="caution">
    <text evidence="9">The sequence shown here is derived from an EMBL/GenBank/DDBJ whole genome shotgun (WGS) entry which is preliminary data.</text>
</comment>
<sequence length="657" mass="70377">MKINIARSLVIFGCIVCIGMLASIGMQAYAFNKLRVNGPAYHQIVNGKDLVADILPPPLYLVEAYMRALESAEHPDTAAANIRSIEEELKPQYLDRRSDWSGSDLDEGLKAKLLSDVVTTGDKFWNILETQVIPVLNAEGHIDNMPAYDALKDAFNTHDAAVSQLVEMATAFQAEAERSAAEETVFYEFVSGAAAALSIALLFGGLYALRRRAIVPLNGMRDYMAILAGGDYTMPVPYDGRADEIGEMANAVTIFREAALERISNRKRQEEARNDQIEAERRQMDAKAAEDAERARVIGELSQALERLSGGDLTFQIERPFAADYERLRSAFNTSVSILAETLFEITGATSAVRTGSSEIAASTDDLAKRTETQAASLEQAAAALDEITATVKTASARATEASTMMAGTKVSAERSAVVVGETVAAMEKIEDSANRIRQIINVIDEIAFQTNLLALNAGVEAARAGEAGKGFAVVAQEVRDLAGRSANAAKEIKTLIETSSGQVAAGVTLVNRTGEALGEIDMQVNKVHGLIGAIVQFSSEQSTALSEVNAAVNRMDQVTQQNAAMVEETNASCRELSDETLHLNTLLSRFTLRDRAAVTQIARAPLLPALAPTGKQTAPVRSPARALGQKLATAFGIGGTNTAIAASPTGESWEEF</sequence>
<dbReference type="InterPro" id="IPR004089">
    <property type="entry name" value="MCPsignal_dom"/>
</dbReference>
<proteinExistence type="inferred from homology"/>
<dbReference type="SMART" id="SM00283">
    <property type="entry name" value="MA"/>
    <property type="match status" value="1"/>
</dbReference>
<keyword evidence="5" id="KW-0175">Coiled coil</keyword>
<reference evidence="9 10" key="1">
    <citation type="submission" date="2020-04" db="EMBL/GenBank/DDBJ databases">
        <title>Rhizobium sp. S-51 isolated from soil.</title>
        <authorList>
            <person name="Dahal R.H."/>
        </authorList>
    </citation>
    <scope>NUCLEOTIDE SEQUENCE [LARGE SCALE GENOMIC DNA]</scope>
    <source>
        <strain evidence="9 10">S-51</strain>
    </source>
</reference>
<keyword evidence="6" id="KW-0472">Membrane</keyword>